<evidence type="ECO:0008006" key="4">
    <source>
        <dbReference type="Google" id="ProtNLM"/>
    </source>
</evidence>
<feature type="region of interest" description="Disordered" evidence="1">
    <location>
        <begin position="1"/>
        <end position="26"/>
    </location>
</feature>
<accession>A0A853EUB1</accession>
<feature type="compositionally biased region" description="Polar residues" evidence="1">
    <location>
        <begin position="1"/>
        <end position="12"/>
    </location>
</feature>
<sequence>MTPQDAHATSGQRGWLAADGTRDETSPLPEEWVMAASEATPLGQAIEAFIALDAPPDEERDAAVRSLRVRGDIGAYVTEVPRHLDRFPNLTELSLGAGVAPTIVSTMTDGAIPDTVTTLEVWTGGAPTRWPRGMVLPSVRRLQTDGPTTFTAQTFPNLEHAHLAPTKTSFEALLALPRLAALQLRTVPHPAPEIFEKIAHLPLVDLGLLGGRKITDLRGIELLPGLRRLRLQSLPVLTSIAALEGLEHLEELLILYCSRIEDIETVTKIPSLGRFDAYGCTGIGLEALESFLDEHSAHRTHRRPETSTA</sequence>
<dbReference type="InterPro" id="IPR032675">
    <property type="entry name" value="LRR_dom_sf"/>
</dbReference>
<dbReference type="AlphaFoldDB" id="A0A853EUB1"/>
<comment type="caution">
    <text evidence="2">The sequence shown here is derived from an EMBL/GenBank/DDBJ whole genome shotgun (WGS) entry which is preliminary data.</text>
</comment>
<evidence type="ECO:0000313" key="2">
    <source>
        <dbReference type="EMBL" id="NYS94149.1"/>
    </source>
</evidence>
<dbReference type="Proteomes" id="UP000561011">
    <property type="component" value="Unassembled WGS sequence"/>
</dbReference>
<keyword evidence="3" id="KW-1185">Reference proteome</keyword>
<dbReference type="RefSeq" id="WP_179913618.1">
    <property type="nucleotide sequence ID" value="NZ_JACBYE010000027.1"/>
</dbReference>
<evidence type="ECO:0000313" key="3">
    <source>
        <dbReference type="Proteomes" id="UP000561011"/>
    </source>
</evidence>
<dbReference type="SUPFAM" id="SSF52047">
    <property type="entry name" value="RNI-like"/>
    <property type="match status" value="1"/>
</dbReference>
<dbReference type="EMBL" id="JACBYE010000027">
    <property type="protein sequence ID" value="NYS94149.1"/>
    <property type="molecule type" value="Genomic_DNA"/>
</dbReference>
<organism evidence="2 3">
    <name type="scientific">Sanguibacter inulinus</name>
    <dbReference type="NCBI Taxonomy" id="60922"/>
    <lineage>
        <taxon>Bacteria</taxon>
        <taxon>Bacillati</taxon>
        <taxon>Actinomycetota</taxon>
        <taxon>Actinomycetes</taxon>
        <taxon>Micrococcales</taxon>
        <taxon>Sanguibacteraceae</taxon>
        <taxon>Sanguibacter</taxon>
    </lineage>
</organism>
<dbReference type="Gene3D" id="3.80.10.10">
    <property type="entry name" value="Ribonuclease Inhibitor"/>
    <property type="match status" value="1"/>
</dbReference>
<name>A0A853EUB1_9MICO</name>
<protein>
    <recommendedName>
        <fullName evidence="4">Leucine-rich repeat domain-containing protein</fullName>
    </recommendedName>
</protein>
<evidence type="ECO:0000256" key="1">
    <source>
        <dbReference type="SAM" id="MobiDB-lite"/>
    </source>
</evidence>
<reference evidence="2 3" key="1">
    <citation type="submission" date="2020-07" db="EMBL/GenBank/DDBJ databases">
        <title>MOT database genomes.</title>
        <authorList>
            <person name="Joseph S."/>
            <person name="Aduse-Opoku J."/>
            <person name="Hashim A."/>
            <person name="Wade W."/>
            <person name="Curtis M."/>
        </authorList>
    </citation>
    <scope>NUCLEOTIDE SEQUENCE [LARGE SCALE GENOMIC DNA]</scope>
    <source>
        <strain evidence="2 3">DSM 100099</strain>
    </source>
</reference>
<proteinExistence type="predicted"/>
<gene>
    <name evidence="2" type="ORF">HZZ10_11545</name>
</gene>